<dbReference type="Gene3D" id="1.20.1050.140">
    <property type="match status" value="1"/>
</dbReference>
<dbReference type="InterPro" id="IPR004017">
    <property type="entry name" value="Cys_rich_dom"/>
</dbReference>
<dbReference type="PANTHER" id="PTHR42947">
    <property type="entry name" value="COB--COM HETERODISULFIDE REDUCTASE SUBUNIT B 1"/>
    <property type="match status" value="1"/>
</dbReference>
<dbReference type="PANTHER" id="PTHR42947:SF1">
    <property type="entry name" value="COB--COM HETERODISULFIDE REDUCTASE SUBUNIT B 1"/>
    <property type="match status" value="1"/>
</dbReference>
<dbReference type="Gene3D" id="3.40.50.11810">
    <property type="match status" value="1"/>
</dbReference>
<dbReference type="InterPro" id="IPR051278">
    <property type="entry name" value="HdrB/HdrD_reductase"/>
</dbReference>
<reference evidence="3" key="1">
    <citation type="journal article" date="2020" name="mSystems">
        <title>Genome- and Community-Level Interaction Insights into Carbon Utilization and Element Cycling Functions of Hydrothermarchaeota in Hydrothermal Sediment.</title>
        <authorList>
            <person name="Zhou Z."/>
            <person name="Liu Y."/>
            <person name="Xu W."/>
            <person name="Pan J."/>
            <person name="Luo Z.H."/>
            <person name="Li M."/>
        </authorList>
    </citation>
    <scope>NUCLEOTIDE SEQUENCE [LARGE SCALE GENOMIC DNA]</scope>
    <source>
        <strain evidence="3">SpSt-774</strain>
    </source>
</reference>
<feature type="domain" description="Cysteine-rich" evidence="2">
    <location>
        <begin position="5"/>
        <end position="85"/>
    </location>
</feature>
<comment type="caution">
    <text evidence="3">The sequence shown here is derived from an EMBL/GenBank/DDBJ whole genome shotgun (WGS) entry which is preliminary data.</text>
</comment>
<organism evidence="3">
    <name type="scientific">candidate division WOR-3 bacterium</name>
    <dbReference type="NCBI Taxonomy" id="2052148"/>
    <lineage>
        <taxon>Bacteria</taxon>
        <taxon>Bacteria division WOR-3</taxon>
    </lineage>
</organism>
<dbReference type="Pfam" id="PF02754">
    <property type="entry name" value="CCG"/>
    <property type="match status" value="2"/>
</dbReference>
<gene>
    <name evidence="3" type="ORF">ENV60_00720</name>
</gene>
<name>A0A7C4TAE6_UNCW3</name>
<evidence type="ECO:0000259" key="2">
    <source>
        <dbReference type="Pfam" id="PF02754"/>
    </source>
</evidence>
<evidence type="ECO:0000313" key="3">
    <source>
        <dbReference type="EMBL" id="HGV96807.1"/>
    </source>
</evidence>
<dbReference type="GO" id="GO:0016491">
    <property type="term" value="F:oxidoreductase activity"/>
    <property type="evidence" value="ECO:0007669"/>
    <property type="project" value="UniProtKB-KW"/>
</dbReference>
<sequence>MKIPYYPGCDLYTKAKPLNDSLKAVFGAVDVELYELPNWYCCGTTFNLTMDNRMSLIAPLRILARAQKENGVCLVPCSICYNTLKRANYILNQDSEVLKIINEHLGESYDGKMKILHPFEFIKENKNLFKNAVKQELKGLNLGCYYGCYLLRPKQEMQFDDPEAPTIIEEFVSLIGANPVSFPLKVECCGSYLIINSPDAAIDASYKILKNARENGAEALITSCPLCHYNLDNFQKKMMETHPDHQPIPIFYFSQVSAIALDLPQEYWGLVYNKTSPVEVLKRHKVL</sequence>
<keyword evidence="1" id="KW-0560">Oxidoreductase</keyword>
<proteinExistence type="predicted"/>
<dbReference type="EMBL" id="DTGZ01000012">
    <property type="protein sequence ID" value="HGV96807.1"/>
    <property type="molecule type" value="Genomic_DNA"/>
</dbReference>
<protein>
    <submittedName>
        <fullName evidence="3">Disulfide reductase</fullName>
    </submittedName>
</protein>
<evidence type="ECO:0000256" key="1">
    <source>
        <dbReference type="ARBA" id="ARBA00023002"/>
    </source>
</evidence>
<feature type="domain" description="Cysteine-rich" evidence="2">
    <location>
        <begin position="144"/>
        <end position="232"/>
    </location>
</feature>
<dbReference type="AlphaFoldDB" id="A0A7C4TAE6"/>
<accession>A0A7C4TAE6</accession>